<dbReference type="Proteomes" id="UP001148838">
    <property type="component" value="Unassembled WGS sequence"/>
</dbReference>
<protein>
    <submittedName>
        <fullName evidence="1">Uncharacterized protein</fullName>
    </submittedName>
</protein>
<gene>
    <name evidence="1" type="ORF">ANN_11168</name>
</gene>
<evidence type="ECO:0000313" key="1">
    <source>
        <dbReference type="EMBL" id="KAJ4441314.1"/>
    </source>
</evidence>
<evidence type="ECO:0000313" key="2">
    <source>
        <dbReference type="Proteomes" id="UP001148838"/>
    </source>
</evidence>
<name>A0ABQ8T495_PERAM</name>
<proteinExistence type="predicted"/>
<organism evidence="1 2">
    <name type="scientific">Periplaneta americana</name>
    <name type="common">American cockroach</name>
    <name type="synonym">Blatta americana</name>
    <dbReference type="NCBI Taxonomy" id="6978"/>
    <lineage>
        <taxon>Eukaryota</taxon>
        <taxon>Metazoa</taxon>
        <taxon>Ecdysozoa</taxon>
        <taxon>Arthropoda</taxon>
        <taxon>Hexapoda</taxon>
        <taxon>Insecta</taxon>
        <taxon>Pterygota</taxon>
        <taxon>Neoptera</taxon>
        <taxon>Polyneoptera</taxon>
        <taxon>Dictyoptera</taxon>
        <taxon>Blattodea</taxon>
        <taxon>Blattoidea</taxon>
        <taxon>Blattidae</taxon>
        <taxon>Blattinae</taxon>
        <taxon>Periplaneta</taxon>
    </lineage>
</organism>
<sequence>MTGTRGSRVYKFDEGKKVPEDLNPLFKVAAAISISTSDCERNERSWRKVRRTRRPLFRSKTINPPTRIYSVDNMTQSAGIVYFGGSRNTGQNSKHNPLPSLLETLGHVLGQCPKGELLINARHHRVRHALATSLKTLNWEIHEEVHCVSSDGSFRRADIIAINGRLKRALVLDPTIRFERNLNQATEVDIEKKSIYEPCLPYLSQKYNVPLKQCYNGSLEGFLRKKTEVKVVHEEEIVKEMESGLKHDKEEIKDESKYRPISFLNVAEPIGINRSDGKRPDGLTLTPWSKGKSLLWDATCYNTFASSYLPKTSKLAGSAAATAVTIKRNKYLDLLDRYNFVVFAVESMGPWCSEAKLLTSDICKYLSALNGDSRSTAFLRQRISIAIQRGNAISVMGTFPESKSLEKIFYFV</sequence>
<accession>A0ABQ8T495</accession>
<reference evidence="1 2" key="1">
    <citation type="journal article" date="2022" name="Allergy">
        <title>Genome assembly and annotation of Periplaneta americana reveal a comprehensive cockroach allergen profile.</title>
        <authorList>
            <person name="Wang L."/>
            <person name="Xiong Q."/>
            <person name="Saelim N."/>
            <person name="Wang L."/>
            <person name="Nong W."/>
            <person name="Wan A.T."/>
            <person name="Shi M."/>
            <person name="Liu X."/>
            <person name="Cao Q."/>
            <person name="Hui J.H.L."/>
            <person name="Sookrung N."/>
            <person name="Leung T.F."/>
            <person name="Tungtrongchitr A."/>
            <person name="Tsui S.K.W."/>
        </authorList>
    </citation>
    <scope>NUCLEOTIDE SEQUENCE [LARGE SCALE GENOMIC DNA]</scope>
    <source>
        <strain evidence="1">PWHHKU_190912</strain>
    </source>
</reference>
<comment type="caution">
    <text evidence="1">The sequence shown here is derived from an EMBL/GenBank/DDBJ whole genome shotgun (WGS) entry which is preliminary data.</text>
</comment>
<keyword evidence="2" id="KW-1185">Reference proteome</keyword>
<dbReference type="EMBL" id="JAJSOF020000015">
    <property type="protein sequence ID" value="KAJ4441314.1"/>
    <property type="molecule type" value="Genomic_DNA"/>
</dbReference>